<organism evidence="1 2">
    <name type="scientific">Gossypium australe</name>
    <dbReference type="NCBI Taxonomy" id="47621"/>
    <lineage>
        <taxon>Eukaryota</taxon>
        <taxon>Viridiplantae</taxon>
        <taxon>Streptophyta</taxon>
        <taxon>Embryophyta</taxon>
        <taxon>Tracheophyta</taxon>
        <taxon>Spermatophyta</taxon>
        <taxon>Magnoliopsida</taxon>
        <taxon>eudicotyledons</taxon>
        <taxon>Gunneridae</taxon>
        <taxon>Pentapetalae</taxon>
        <taxon>rosids</taxon>
        <taxon>malvids</taxon>
        <taxon>Malvales</taxon>
        <taxon>Malvaceae</taxon>
        <taxon>Malvoideae</taxon>
        <taxon>Gossypium</taxon>
    </lineage>
</organism>
<dbReference type="AlphaFoldDB" id="A0A5B6VAX5"/>
<dbReference type="InterPro" id="IPR052343">
    <property type="entry name" value="Retrotransposon-Effector_Assoc"/>
</dbReference>
<proteinExistence type="predicted"/>
<keyword evidence="1" id="KW-0548">Nucleotidyltransferase</keyword>
<dbReference type="OrthoDB" id="1934719at2759"/>
<dbReference type="Proteomes" id="UP000325315">
    <property type="component" value="Unassembled WGS sequence"/>
</dbReference>
<accession>A0A5B6VAX5</accession>
<evidence type="ECO:0000313" key="1">
    <source>
        <dbReference type="EMBL" id="KAA3466282.1"/>
    </source>
</evidence>
<dbReference type="EMBL" id="SMMG02000007">
    <property type="protein sequence ID" value="KAA3466282.1"/>
    <property type="molecule type" value="Genomic_DNA"/>
</dbReference>
<keyword evidence="2" id="KW-1185">Reference proteome</keyword>
<sequence length="118" mass="13483">MNQSLIATNTKEEIEEALKGMGPTKALDPDGFPAIFYQKYWSIIGNDTSHFCLDILNNGRSLEEINRTQLVLIPKIANPLNLKNFRPIISLCSWLIAYKKYWMLVLMTLKAHLCQANL</sequence>
<gene>
    <name evidence="1" type="ORF">EPI10_001382</name>
</gene>
<evidence type="ECO:0000313" key="2">
    <source>
        <dbReference type="Proteomes" id="UP000325315"/>
    </source>
</evidence>
<protein>
    <submittedName>
        <fullName evidence="1">Reverse transcriptase</fullName>
    </submittedName>
</protein>
<name>A0A5B6VAX5_9ROSI</name>
<dbReference type="GO" id="GO:0003964">
    <property type="term" value="F:RNA-directed DNA polymerase activity"/>
    <property type="evidence" value="ECO:0007669"/>
    <property type="project" value="UniProtKB-KW"/>
</dbReference>
<keyword evidence="1" id="KW-0808">Transferase</keyword>
<comment type="caution">
    <text evidence="1">The sequence shown here is derived from an EMBL/GenBank/DDBJ whole genome shotgun (WGS) entry which is preliminary data.</text>
</comment>
<keyword evidence="1" id="KW-0695">RNA-directed DNA polymerase</keyword>
<dbReference type="PANTHER" id="PTHR46890">
    <property type="entry name" value="NON-LTR RETROLELEMENT REVERSE TRANSCRIPTASE-LIKE PROTEIN-RELATED"/>
    <property type="match status" value="1"/>
</dbReference>
<reference evidence="2" key="1">
    <citation type="journal article" date="2019" name="Plant Biotechnol. J.">
        <title>Genome sequencing of the Australian wild diploid species Gossypium australe highlights disease resistance and delayed gland morphogenesis.</title>
        <authorList>
            <person name="Cai Y."/>
            <person name="Cai X."/>
            <person name="Wang Q."/>
            <person name="Wang P."/>
            <person name="Zhang Y."/>
            <person name="Cai C."/>
            <person name="Xu Y."/>
            <person name="Wang K."/>
            <person name="Zhou Z."/>
            <person name="Wang C."/>
            <person name="Geng S."/>
            <person name="Li B."/>
            <person name="Dong Q."/>
            <person name="Hou Y."/>
            <person name="Wang H."/>
            <person name="Ai P."/>
            <person name="Liu Z."/>
            <person name="Yi F."/>
            <person name="Sun M."/>
            <person name="An G."/>
            <person name="Cheng J."/>
            <person name="Zhang Y."/>
            <person name="Shi Q."/>
            <person name="Xie Y."/>
            <person name="Shi X."/>
            <person name="Chang Y."/>
            <person name="Huang F."/>
            <person name="Chen Y."/>
            <person name="Hong S."/>
            <person name="Mi L."/>
            <person name="Sun Q."/>
            <person name="Zhang L."/>
            <person name="Zhou B."/>
            <person name="Peng R."/>
            <person name="Zhang X."/>
            <person name="Liu F."/>
        </authorList>
    </citation>
    <scope>NUCLEOTIDE SEQUENCE [LARGE SCALE GENOMIC DNA]</scope>
    <source>
        <strain evidence="2">cv. PA1801</strain>
    </source>
</reference>
<dbReference type="PANTHER" id="PTHR46890:SF48">
    <property type="entry name" value="RNA-DIRECTED DNA POLYMERASE"/>
    <property type="match status" value="1"/>
</dbReference>